<dbReference type="PROSITE" id="PS00018">
    <property type="entry name" value="EF_HAND_1"/>
    <property type="match status" value="1"/>
</dbReference>
<gene>
    <name evidence="5" type="ORF">NLS_LOCUS794</name>
</gene>
<dbReference type="InterPro" id="IPR018247">
    <property type="entry name" value="EF_Hand_1_Ca_BS"/>
</dbReference>
<dbReference type="Gene3D" id="1.10.238.10">
    <property type="entry name" value="EF-hand"/>
    <property type="match status" value="2"/>
</dbReference>
<sequence>MNKKYKSLRDMETAHYPKIYLHRSLDIERRHKLRRVFGEAPSCLPSSRLCELLYWACRRIQLWLCFYEDDVEIDVEDLLSNPFNTQPPPLDELIRATGFNKDWIMFMYRNFKQICSNGRMSLQQWRRIFQMIFPKSANTEFADRLFRVTAGSKIQKHITFEELILCLHRISECNCAHSSSTSSQNSSAHSSKIAQFIFLLMEPDDEEQINLDSFEDYAEAVFNLNARSVENNSQHFFSQMSFSSDHNGSTQAVALQFSSNFRSYVLRCFNEMDTDNDGVINAKDVERVLTSACTSPQLFKQTHLLHSS</sequence>
<dbReference type="OMA" id="RKWIMFM"/>
<dbReference type="PANTHER" id="PTHR23055">
    <property type="entry name" value="CALCIUM BINDING PROTEINS"/>
    <property type="match status" value="1"/>
</dbReference>
<proteinExistence type="predicted"/>
<dbReference type="SUPFAM" id="SSF47473">
    <property type="entry name" value="EF-hand"/>
    <property type="match status" value="1"/>
</dbReference>
<organism evidence="5 6">
    <name type="scientific">Litomosoides sigmodontis</name>
    <name type="common">Filarial nematode worm</name>
    <dbReference type="NCBI Taxonomy" id="42156"/>
    <lineage>
        <taxon>Eukaryota</taxon>
        <taxon>Metazoa</taxon>
        <taxon>Ecdysozoa</taxon>
        <taxon>Nematoda</taxon>
        <taxon>Chromadorea</taxon>
        <taxon>Rhabditida</taxon>
        <taxon>Spirurina</taxon>
        <taxon>Spiruromorpha</taxon>
        <taxon>Filarioidea</taxon>
        <taxon>Onchocercidae</taxon>
        <taxon>Litomosoides</taxon>
    </lineage>
</organism>
<evidence type="ECO:0000313" key="6">
    <source>
        <dbReference type="Proteomes" id="UP000277928"/>
    </source>
</evidence>
<evidence type="ECO:0000256" key="2">
    <source>
        <dbReference type="ARBA" id="ARBA00022737"/>
    </source>
</evidence>
<dbReference type="InterPro" id="IPR028846">
    <property type="entry name" value="Recoverin"/>
</dbReference>
<evidence type="ECO:0000313" key="5">
    <source>
        <dbReference type="EMBL" id="VDK69512.1"/>
    </source>
</evidence>
<dbReference type="Proteomes" id="UP000277928">
    <property type="component" value="Unassembled WGS sequence"/>
</dbReference>
<evidence type="ECO:0000256" key="1">
    <source>
        <dbReference type="ARBA" id="ARBA00022723"/>
    </source>
</evidence>
<dbReference type="InterPro" id="IPR002048">
    <property type="entry name" value="EF_hand_dom"/>
</dbReference>
<dbReference type="InterPro" id="IPR011992">
    <property type="entry name" value="EF-hand-dom_pair"/>
</dbReference>
<keyword evidence="2" id="KW-0677">Repeat</keyword>
<reference evidence="5 6" key="1">
    <citation type="submission" date="2018-08" db="EMBL/GenBank/DDBJ databases">
        <authorList>
            <person name="Laetsch R D."/>
            <person name="Stevens L."/>
            <person name="Kumar S."/>
            <person name="Blaxter L. M."/>
        </authorList>
    </citation>
    <scope>NUCLEOTIDE SEQUENCE [LARGE SCALE GENOMIC DNA]</scope>
</reference>
<keyword evidence="6" id="KW-1185">Reference proteome</keyword>
<feature type="domain" description="EF-hand" evidence="4">
    <location>
        <begin position="260"/>
        <end position="295"/>
    </location>
</feature>
<dbReference type="AlphaFoldDB" id="A0A3P6S1B1"/>
<dbReference type="PROSITE" id="PS50222">
    <property type="entry name" value="EF_HAND_2"/>
    <property type="match status" value="1"/>
</dbReference>
<dbReference type="PANTHER" id="PTHR23055:SF111">
    <property type="entry name" value="EF-HAND DOMAIN-CONTAINING PROTEIN"/>
    <property type="match status" value="1"/>
</dbReference>
<dbReference type="STRING" id="42156.A0A3P6S1B1"/>
<dbReference type="OrthoDB" id="5815468at2759"/>
<keyword evidence="3" id="KW-0106">Calcium</keyword>
<dbReference type="EMBL" id="UYRX01000022">
    <property type="protein sequence ID" value="VDK69512.1"/>
    <property type="molecule type" value="Genomic_DNA"/>
</dbReference>
<protein>
    <recommendedName>
        <fullName evidence="4">EF-hand domain-containing protein</fullName>
    </recommendedName>
</protein>
<name>A0A3P6S1B1_LITSI</name>
<accession>A0A3P6S1B1</accession>
<keyword evidence="1" id="KW-0479">Metal-binding</keyword>
<dbReference type="GO" id="GO:0005509">
    <property type="term" value="F:calcium ion binding"/>
    <property type="evidence" value="ECO:0007669"/>
    <property type="project" value="InterPro"/>
</dbReference>
<evidence type="ECO:0000256" key="3">
    <source>
        <dbReference type="ARBA" id="ARBA00022837"/>
    </source>
</evidence>
<evidence type="ECO:0000259" key="4">
    <source>
        <dbReference type="PROSITE" id="PS50222"/>
    </source>
</evidence>